<dbReference type="Proteomes" id="UP000494106">
    <property type="component" value="Unassembled WGS sequence"/>
</dbReference>
<proteinExistence type="predicted"/>
<sequence>MLLRSSKLRIEDYANLTMRPRLQSVTGAASPPARRQAASQHLHNNARCSAGYLMKIATLATHNKPEYQIA</sequence>
<evidence type="ECO:0000256" key="1">
    <source>
        <dbReference type="SAM" id="MobiDB-lite"/>
    </source>
</evidence>
<protein>
    <submittedName>
        <fullName evidence="2">Uncharacterized protein</fullName>
    </submittedName>
</protein>
<evidence type="ECO:0000313" key="5">
    <source>
        <dbReference type="Proteomes" id="UP000494256"/>
    </source>
</evidence>
<dbReference type="Proteomes" id="UP000494256">
    <property type="component" value="Unassembled WGS sequence"/>
</dbReference>
<reference evidence="4 5" key="1">
    <citation type="submission" date="2020-04" db="EMBL/GenBank/DDBJ databases">
        <authorList>
            <person name="Wallbank WR R."/>
            <person name="Pardo Diaz C."/>
            <person name="Kozak K."/>
            <person name="Martin S."/>
            <person name="Jiggins C."/>
            <person name="Moest M."/>
            <person name="Warren A I."/>
            <person name="Byers J.R.P. K."/>
            <person name="Montejo-Kovacevich G."/>
            <person name="Yen C E."/>
        </authorList>
    </citation>
    <scope>NUCLEOTIDE SEQUENCE [LARGE SCALE GENOMIC DNA]</scope>
</reference>
<dbReference type="EMBL" id="CADEBD010000287">
    <property type="protein sequence ID" value="CAB3230150.1"/>
    <property type="molecule type" value="Genomic_DNA"/>
</dbReference>
<accession>A0A8S0ZC26</accession>
<organism evidence="2 5">
    <name type="scientific">Arctia plantaginis</name>
    <name type="common">Wood tiger moth</name>
    <name type="synonym">Phalaena plantaginis</name>
    <dbReference type="NCBI Taxonomy" id="874455"/>
    <lineage>
        <taxon>Eukaryota</taxon>
        <taxon>Metazoa</taxon>
        <taxon>Ecdysozoa</taxon>
        <taxon>Arthropoda</taxon>
        <taxon>Hexapoda</taxon>
        <taxon>Insecta</taxon>
        <taxon>Pterygota</taxon>
        <taxon>Neoptera</taxon>
        <taxon>Endopterygota</taxon>
        <taxon>Lepidoptera</taxon>
        <taxon>Glossata</taxon>
        <taxon>Ditrysia</taxon>
        <taxon>Noctuoidea</taxon>
        <taxon>Erebidae</taxon>
        <taxon>Arctiinae</taxon>
        <taxon>Arctia</taxon>
    </lineage>
</organism>
<name>A0A8S0ZC26_ARCPL</name>
<comment type="caution">
    <text evidence="2">The sequence shown here is derived from an EMBL/GenBank/DDBJ whole genome shotgun (WGS) entry which is preliminary data.</text>
</comment>
<dbReference type="EMBL" id="CADEBC010000561">
    <property type="protein sequence ID" value="CAB3253026.1"/>
    <property type="molecule type" value="Genomic_DNA"/>
</dbReference>
<evidence type="ECO:0000313" key="2">
    <source>
        <dbReference type="EMBL" id="CAB3230150.1"/>
    </source>
</evidence>
<evidence type="ECO:0000313" key="3">
    <source>
        <dbReference type="EMBL" id="CAB3253026.1"/>
    </source>
</evidence>
<keyword evidence="4" id="KW-1185">Reference proteome</keyword>
<feature type="region of interest" description="Disordered" evidence="1">
    <location>
        <begin position="23"/>
        <end position="42"/>
    </location>
</feature>
<evidence type="ECO:0000313" key="4">
    <source>
        <dbReference type="Proteomes" id="UP000494106"/>
    </source>
</evidence>
<feature type="compositionally biased region" description="Low complexity" evidence="1">
    <location>
        <begin position="28"/>
        <end position="40"/>
    </location>
</feature>
<dbReference type="AlphaFoldDB" id="A0A8S0ZC26"/>
<gene>
    <name evidence="3" type="ORF">APLA_LOCUS13842</name>
    <name evidence="2" type="ORF">APLA_LOCUS4406</name>
</gene>